<accession>A0AA36DTN4</accession>
<evidence type="ECO:0000313" key="1">
    <source>
        <dbReference type="EMBL" id="CAJ0593564.1"/>
    </source>
</evidence>
<comment type="caution">
    <text evidence="1">The sequence shown here is derived from an EMBL/GenBank/DDBJ whole genome shotgun (WGS) entry which is preliminary data.</text>
</comment>
<organism evidence="1 2">
    <name type="scientific">Cylicocyclus nassatus</name>
    <name type="common">Nematode worm</name>
    <dbReference type="NCBI Taxonomy" id="53992"/>
    <lineage>
        <taxon>Eukaryota</taxon>
        <taxon>Metazoa</taxon>
        <taxon>Ecdysozoa</taxon>
        <taxon>Nematoda</taxon>
        <taxon>Chromadorea</taxon>
        <taxon>Rhabditida</taxon>
        <taxon>Rhabditina</taxon>
        <taxon>Rhabditomorpha</taxon>
        <taxon>Strongyloidea</taxon>
        <taxon>Strongylidae</taxon>
        <taxon>Cylicocyclus</taxon>
    </lineage>
</organism>
<dbReference type="AlphaFoldDB" id="A0AA36DTN4"/>
<sequence>MQERFAGESSLTGLYDEPSTTGFGFEAVPSIFDAGDEFTWAHSEVEHQPETYLQLRVLNQQAVEYSNERHGDSTEQSPLSEVAVIDAAMTCRTTTEQVSAASDVITSRSPGKENRFNPHAAIKEITEERYIGLSDHALPAAVTV</sequence>
<gene>
    <name evidence="1" type="ORF">CYNAS_LOCUS5547</name>
</gene>
<protein>
    <submittedName>
        <fullName evidence="1">Uncharacterized protein</fullName>
    </submittedName>
</protein>
<proteinExistence type="predicted"/>
<dbReference type="EMBL" id="CATQJL010000112">
    <property type="protein sequence ID" value="CAJ0593564.1"/>
    <property type="molecule type" value="Genomic_DNA"/>
</dbReference>
<dbReference type="Proteomes" id="UP001176961">
    <property type="component" value="Unassembled WGS sequence"/>
</dbReference>
<keyword evidence="2" id="KW-1185">Reference proteome</keyword>
<evidence type="ECO:0000313" key="2">
    <source>
        <dbReference type="Proteomes" id="UP001176961"/>
    </source>
</evidence>
<name>A0AA36DTN4_CYLNA</name>
<reference evidence="1" key="1">
    <citation type="submission" date="2023-07" db="EMBL/GenBank/DDBJ databases">
        <authorList>
            <consortium name="CYATHOMIX"/>
        </authorList>
    </citation>
    <scope>NUCLEOTIDE SEQUENCE</scope>
    <source>
        <strain evidence="1">N/A</strain>
    </source>
</reference>